<name>A0A285SXC8_9BACL</name>
<sequence length="433" mass="50501">MNHLNVFNSYKNKPHHHEDELTRTFLILLKNIPSVQIMFFELVRQEFMKYDLKEEEQIESIGLGDLKIESVSTQLSHMNELFKGSEIEGRKVVSIIISDDKFVEDTKVENDDRGARYDGVIFADPGWVFIVENKPLREHIWSRQLNPAFSEQIEVHIVEHPCALSWRVVIEKLNILLLNEMVSGLEKQLIEDFVEYVDHEFSYLNPYTQFAVCKGNPFLLNKRCVALLEDLIISGEPANVKYHRGWKHYAESRKNTVKQIALDSSGQGDNWQIHLWLFAGDTMHAAKKTFENLNIEKLKELKMKGFGLASNFHVSYRSSNLLWFEGRLSFDEYIQYWKKHAPALHQCKREGFPELFQSFEKDGLIVAEDHISIQEKILSKNYDRLNICPGFVMKYTWTSEESIKLDQRGQFLDDLKEKITMAYAAIGDEIELS</sequence>
<gene>
    <name evidence="1" type="ORF">SAMN05880501_107153</name>
</gene>
<dbReference type="EMBL" id="OBMQ01000007">
    <property type="protein sequence ID" value="SOC13309.1"/>
    <property type="molecule type" value="Genomic_DNA"/>
</dbReference>
<dbReference type="Proteomes" id="UP000219636">
    <property type="component" value="Unassembled WGS sequence"/>
</dbReference>
<dbReference type="RefSeq" id="WP_237658401.1">
    <property type="nucleotide sequence ID" value="NZ_OBMQ01000007.1"/>
</dbReference>
<reference evidence="2" key="1">
    <citation type="submission" date="2017-08" db="EMBL/GenBank/DDBJ databases">
        <authorList>
            <person name="Varghese N."/>
            <person name="Submissions S."/>
        </authorList>
    </citation>
    <scope>NUCLEOTIDE SEQUENCE [LARGE SCALE GENOMIC DNA]</scope>
    <source>
        <strain evidence="2">JC22</strain>
    </source>
</reference>
<evidence type="ECO:0000313" key="1">
    <source>
        <dbReference type="EMBL" id="SOC13309.1"/>
    </source>
</evidence>
<organism evidence="1 2">
    <name type="scientific">Ureibacillus xyleni</name>
    <dbReference type="NCBI Taxonomy" id="614648"/>
    <lineage>
        <taxon>Bacteria</taxon>
        <taxon>Bacillati</taxon>
        <taxon>Bacillota</taxon>
        <taxon>Bacilli</taxon>
        <taxon>Bacillales</taxon>
        <taxon>Caryophanaceae</taxon>
        <taxon>Ureibacillus</taxon>
    </lineage>
</organism>
<protein>
    <recommendedName>
        <fullName evidence="3">PD-(D/E)XK nuclease superfamily protein</fullName>
    </recommendedName>
</protein>
<evidence type="ECO:0000313" key="2">
    <source>
        <dbReference type="Proteomes" id="UP000219636"/>
    </source>
</evidence>
<keyword evidence="2" id="KW-1185">Reference proteome</keyword>
<accession>A0A285SXC8</accession>
<proteinExistence type="predicted"/>
<evidence type="ECO:0008006" key="3">
    <source>
        <dbReference type="Google" id="ProtNLM"/>
    </source>
</evidence>
<dbReference type="AlphaFoldDB" id="A0A285SXC8"/>